<reference evidence="2 3" key="1">
    <citation type="submission" date="2023-01" db="EMBL/GenBank/DDBJ databases">
        <title>Analysis of 21 Apiospora genomes using comparative genomics revels a genus with tremendous synthesis potential of carbohydrate active enzymes and secondary metabolites.</title>
        <authorList>
            <person name="Sorensen T."/>
        </authorList>
    </citation>
    <scope>NUCLEOTIDE SEQUENCE [LARGE SCALE GENOMIC DNA]</scope>
    <source>
        <strain evidence="2 3">CBS 83171</strain>
    </source>
</reference>
<evidence type="ECO:0000256" key="1">
    <source>
        <dbReference type="SAM" id="MobiDB-lite"/>
    </source>
</evidence>
<dbReference type="EMBL" id="JAQQWM010000009">
    <property type="protein sequence ID" value="KAK8048017.1"/>
    <property type="molecule type" value="Genomic_DNA"/>
</dbReference>
<feature type="compositionally biased region" description="Basic and acidic residues" evidence="1">
    <location>
        <begin position="24"/>
        <end position="34"/>
    </location>
</feature>
<gene>
    <name evidence="2" type="ORF">PG996_016081</name>
</gene>
<feature type="region of interest" description="Disordered" evidence="1">
    <location>
        <begin position="24"/>
        <end position="78"/>
    </location>
</feature>
<keyword evidence="3" id="KW-1185">Reference proteome</keyword>
<organism evidence="2 3">
    <name type="scientific">Apiospora saccharicola</name>
    <dbReference type="NCBI Taxonomy" id="335842"/>
    <lineage>
        <taxon>Eukaryota</taxon>
        <taxon>Fungi</taxon>
        <taxon>Dikarya</taxon>
        <taxon>Ascomycota</taxon>
        <taxon>Pezizomycotina</taxon>
        <taxon>Sordariomycetes</taxon>
        <taxon>Xylariomycetidae</taxon>
        <taxon>Amphisphaeriales</taxon>
        <taxon>Apiosporaceae</taxon>
        <taxon>Apiospora</taxon>
    </lineage>
</organism>
<protein>
    <submittedName>
        <fullName evidence="2">Uncharacterized protein</fullName>
    </submittedName>
</protein>
<proteinExistence type="predicted"/>
<sequence>MLGRCLCRGSFWAAATLEKASEEVEKEKKEEAKKRAVVPSRSPPPSMTEKADKRALKVHQKRAADRGGDDRSIRWRPA</sequence>
<accession>A0ABR1TN46</accession>
<name>A0ABR1TN46_9PEZI</name>
<evidence type="ECO:0000313" key="3">
    <source>
        <dbReference type="Proteomes" id="UP001446871"/>
    </source>
</evidence>
<comment type="caution">
    <text evidence="2">The sequence shown here is derived from an EMBL/GenBank/DDBJ whole genome shotgun (WGS) entry which is preliminary data.</text>
</comment>
<feature type="compositionally biased region" description="Basic and acidic residues" evidence="1">
    <location>
        <begin position="62"/>
        <end position="78"/>
    </location>
</feature>
<evidence type="ECO:0000313" key="2">
    <source>
        <dbReference type="EMBL" id="KAK8048017.1"/>
    </source>
</evidence>
<dbReference type="Proteomes" id="UP001446871">
    <property type="component" value="Unassembled WGS sequence"/>
</dbReference>